<keyword evidence="2" id="KW-1185">Reference proteome</keyword>
<accession>A0A8X6JL33</accession>
<proteinExistence type="predicted"/>
<reference evidence="1" key="1">
    <citation type="submission" date="2020-07" db="EMBL/GenBank/DDBJ databases">
        <title>Multicomponent nature underlies the extraordinary mechanical properties of spider dragline silk.</title>
        <authorList>
            <person name="Kono N."/>
            <person name="Nakamura H."/>
            <person name="Mori M."/>
            <person name="Yoshida Y."/>
            <person name="Ohtoshi R."/>
            <person name="Malay A.D."/>
            <person name="Moran D.A.P."/>
            <person name="Tomita M."/>
            <person name="Numata K."/>
            <person name="Arakawa K."/>
        </authorList>
    </citation>
    <scope>NUCLEOTIDE SEQUENCE</scope>
</reference>
<comment type="caution">
    <text evidence="1">The sequence shown here is derived from an EMBL/GenBank/DDBJ whole genome shotgun (WGS) entry which is preliminary data.</text>
</comment>
<dbReference type="EMBL" id="BMAO01009258">
    <property type="protein sequence ID" value="GFR29753.1"/>
    <property type="molecule type" value="Genomic_DNA"/>
</dbReference>
<evidence type="ECO:0000313" key="1">
    <source>
        <dbReference type="EMBL" id="GFR29753.1"/>
    </source>
</evidence>
<protein>
    <submittedName>
        <fullName evidence="1">Uncharacterized protein</fullName>
    </submittedName>
</protein>
<gene>
    <name evidence="1" type="ORF">TNCT_576941</name>
</gene>
<evidence type="ECO:0000313" key="2">
    <source>
        <dbReference type="Proteomes" id="UP000887116"/>
    </source>
</evidence>
<sequence>MLRKARKRENKAQVNKVVFRMAEWVWHPTSASFAEGGHLLVSAQADWSNVKQCEDLMTQKNEKMVLKYHAFQKTLGRITRQL</sequence>
<dbReference type="Proteomes" id="UP000887116">
    <property type="component" value="Unassembled WGS sequence"/>
</dbReference>
<organism evidence="1 2">
    <name type="scientific">Trichonephila clavata</name>
    <name type="common">Joro spider</name>
    <name type="synonym">Nephila clavata</name>
    <dbReference type="NCBI Taxonomy" id="2740835"/>
    <lineage>
        <taxon>Eukaryota</taxon>
        <taxon>Metazoa</taxon>
        <taxon>Ecdysozoa</taxon>
        <taxon>Arthropoda</taxon>
        <taxon>Chelicerata</taxon>
        <taxon>Arachnida</taxon>
        <taxon>Araneae</taxon>
        <taxon>Araneomorphae</taxon>
        <taxon>Entelegynae</taxon>
        <taxon>Araneoidea</taxon>
        <taxon>Nephilidae</taxon>
        <taxon>Trichonephila</taxon>
    </lineage>
</organism>
<name>A0A8X6JL33_TRICU</name>
<dbReference type="AlphaFoldDB" id="A0A8X6JL33"/>